<proteinExistence type="predicted"/>
<protein>
    <submittedName>
        <fullName evidence="3">Glycosyl transferase</fullName>
    </submittedName>
</protein>
<dbReference type="Proteomes" id="UP000259211">
    <property type="component" value="Unassembled WGS sequence"/>
</dbReference>
<dbReference type="RefSeq" id="WP_117188201.1">
    <property type="nucleotide sequence ID" value="NZ_CP068550.1"/>
</dbReference>
<name>A0A3E2DN82_9ACTN</name>
<dbReference type="Gene3D" id="3.40.50.2000">
    <property type="entry name" value="Glycogen Phosphorylase B"/>
    <property type="match status" value="2"/>
</dbReference>
<dbReference type="InterPro" id="IPR050194">
    <property type="entry name" value="Glycosyltransferase_grp1"/>
</dbReference>
<dbReference type="AlphaFoldDB" id="A0A3E2DN82"/>
<sequence length="362" mass="38866">MRVLVVSAASSIHTVRWVNGLVGRGHDVHLASVHPVGNHAIDTRVSVHLAPRGGKTRYIVNARWLRSLAADIRPDIVNVHYATGYGLLGRLANLDAPTLLSVWGSDVYDSPKNPVMKRMVQGNLASATRIASTSHCMARVTRELIGHDRPISITPFGVDTDVLTPSEAPKDDSVIRIGTVKALYGKYGIGELIRAYSRVHEKHPATSLHIWGSGPDEDNLKALAERLVPDGSVEFAGAIPHDRVKDALTSLDVFAALSTLDSESFGVAIIEAGACGLPVVVSDVDGPAEVVDEGVTGLVVPRGDVIASAEALNRLVDDAGLRRRMGMSGRAHVVKEYSWQHSLDLMEEAYRQTVADAGRQIA</sequence>
<dbReference type="SUPFAM" id="SSF53756">
    <property type="entry name" value="UDP-Glycosyltransferase/glycogen phosphorylase"/>
    <property type="match status" value="1"/>
</dbReference>
<dbReference type="EMBL" id="NOWI01000001">
    <property type="protein sequence ID" value="RFT46831.1"/>
    <property type="molecule type" value="Genomic_DNA"/>
</dbReference>
<dbReference type="InterPro" id="IPR001296">
    <property type="entry name" value="Glyco_trans_1"/>
</dbReference>
<accession>A0A3E2DN82</accession>
<dbReference type="InterPro" id="IPR028098">
    <property type="entry name" value="Glyco_trans_4-like_N"/>
</dbReference>
<dbReference type="PANTHER" id="PTHR45947">
    <property type="entry name" value="SULFOQUINOVOSYL TRANSFERASE SQD2"/>
    <property type="match status" value="1"/>
</dbReference>
<dbReference type="Pfam" id="PF13477">
    <property type="entry name" value="Glyco_trans_4_2"/>
    <property type="match status" value="1"/>
</dbReference>
<dbReference type="GO" id="GO:0016757">
    <property type="term" value="F:glycosyltransferase activity"/>
    <property type="evidence" value="ECO:0007669"/>
    <property type="project" value="InterPro"/>
</dbReference>
<evidence type="ECO:0000259" key="1">
    <source>
        <dbReference type="Pfam" id="PF00534"/>
    </source>
</evidence>
<dbReference type="GO" id="GO:1901137">
    <property type="term" value="P:carbohydrate derivative biosynthetic process"/>
    <property type="evidence" value="ECO:0007669"/>
    <property type="project" value="UniProtKB-ARBA"/>
</dbReference>
<comment type="caution">
    <text evidence="3">The sequence shown here is derived from an EMBL/GenBank/DDBJ whole genome shotgun (WGS) entry which is preliminary data.</text>
</comment>
<evidence type="ECO:0000313" key="4">
    <source>
        <dbReference type="Proteomes" id="UP000259211"/>
    </source>
</evidence>
<evidence type="ECO:0000313" key="3">
    <source>
        <dbReference type="EMBL" id="RFT46831.1"/>
    </source>
</evidence>
<organism evidence="3 4">
    <name type="scientific">Cutibacterium avidum</name>
    <dbReference type="NCBI Taxonomy" id="33010"/>
    <lineage>
        <taxon>Bacteria</taxon>
        <taxon>Bacillati</taxon>
        <taxon>Actinomycetota</taxon>
        <taxon>Actinomycetes</taxon>
        <taxon>Propionibacteriales</taxon>
        <taxon>Propionibacteriaceae</taxon>
        <taxon>Cutibacterium</taxon>
    </lineage>
</organism>
<feature type="domain" description="Glycosyltransferase subfamily 4-like N-terminal" evidence="2">
    <location>
        <begin position="2"/>
        <end position="134"/>
    </location>
</feature>
<evidence type="ECO:0000259" key="2">
    <source>
        <dbReference type="Pfam" id="PF13477"/>
    </source>
</evidence>
<dbReference type="PANTHER" id="PTHR45947:SF3">
    <property type="entry name" value="SULFOQUINOVOSYL TRANSFERASE SQD2"/>
    <property type="match status" value="1"/>
</dbReference>
<keyword evidence="3" id="KW-0808">Transferase</keyword>
<dbReference type="Pfam" id="PF00534">
    <property type="entry name" value="Glycos_transf_1"/>
    <property type="match status" value="1"/>
</dbReference>
<gene>
    <name evidence="3" type="ORF">CHT91_00430</name>
</gene>
<feature type="domain" description="Glycosyl transferase family 1" evidence="1">
    <location>
        <begin position="170"/>
        <end position="330"/>
    </location>
</feature>
<reference evidence="3 4" key="1">
    <citation type="submission" date="2017-07" db="EMBL/GenBank/DDBJ databases">
        <authorList>
            <person name="Sun Z.S."/>
            <person name="Albrecht U."/>
            <person name="Echele G."/>
            <person name="Lee C.C."/>
        </authorList>
    </citation>
    <scope>NUCLEOTIDE SEQUENCE [LARGE SCALE GENOMIC DNA]</scope>
    <source>
        <strain evidence="3 4">P16-029</strain>
    </source>
</reference>